<dbReference type="EMBL" id="DROM01000317">
    <property type="protein sequence ID" value="HHH13622.1"/>
    <property type="molecule type" value="Genomic_DNA"/>
</dbReference>
<dbReference type="Proteomes" id="UP000886100">
    <property type="component" value="Unassembled WGS sequence"/>
</dbReference>
<dbReference type="SUPFAM" id="SSF55681">
    <property type="entry name" value="Class II aaRS and biotin synthetases"/>
    <property type="match status" value="1"/>
</dbReference>
<evidence type="ECO:0000313" key="4">
    <source>
        <dbReference type="EMBL" id="HHH13622.1"/>
    </source>
</evidence>
<dbReference type="InterPro" id="IPR004516">
    <property type="entry name" value="HisRS/HisZ"/>
</dbReference>
<evidence type="ECO:0000259" key="3">
    <source>
        <dbReference type="PROSITE" id="PS50862"/>
    </source>
</evidence>
<proteinExistence type="predicted"/>
<dbReference type="Pfam" id="PF13393">
    <property type="entry name" value="tRNA-synt_His"/>
    <property type="match status" value="1"/>
</dbReference>
<name>A0A7C5MZY8_9GAMM</name>
<protein>
    <recommendedName>
        <fullName evidence="2">Histidine--tRNA ligase</fullName>
    </recommendedName>
</protein>
<accession>A0A7C5MZY8</accession>
<dbReference type="InterPro" id="IPR041715">
    <property type="entry name" value="HisRS-like_core"/>
</dbReference>
<gene>
    <name evidence="4" type="ORF">ENJ98_05245</name>
</gene>
<dbReference type="PROSITE" id="PS50862">
    <property type="entry name" value="AA_TRNA_LIGASE_II"/>
    <property type="match status" value="1"/>
</dbReference>
<comment type="caution">
    <text evidence="4">The sequence shown here is derived from an EMBL/GenBank/DDBJ whole genome shotgun (WGS) entry which is preliminary data.</text>
</comment>
<dbReference type="Gene3D" id="3.30.930.10">
    <property type="entry name" value="Bira Bifunctional Protein, Domain 2"/>
    <property type="match status" value="1"/>
</dbReference>
<keyword evidence="4" id="KW-0436">Ligase</keyword>
<comment type="subunit">
    <text evidence="1">Homodimer.</text>
</comment>
<dbReference type="PANTHER" id="PTHR43707:SF1">
    <property type="entry name" value="HISTIDINE--TRNA LIGASE, MITOCHONDRIAL-RELATED"/>
    <property type="match status" value="1"/>
</dbReference>
<sequence>MAKKIQAIRGMHDILPEQTALWQHLEETVRSVFHRYGYREIRTPILEMTELFKRSIGEVTDIVEKEMYTFEDRNGDSLSLRPEGTACC</sequence>
<dbReference type="GO" id="GO:0005737">
    <property type="term" value="C:cytoplasm"/>
    <property type="evidence" value="ECO:0007669"/>
    <property type="project" value="InterPro"/>
</dbReference>
<dbReference type="GO" id="GO:0006427">
    <property type="term" value="P:histidyl-tRNA aminoacylation"/>
    <property type="evidence" value="ECO:0007669"/>
    <property type="project" value="TreeGrafter"/>
</dbReference>
<dbReference type="PANTHER" id="PTHR43707">
    <property type="entry name" value="HISTIDYL-TRNA SYNTHETASE"/>
    <property type="match status" value="1"/>
</dbReference>
<dbReference type="InterPro" id="IPR045864">
    <property type="entry name" value="aa-tRNA-synth_II/BPL/LPL"/>
</dbReference>
<feature type="domain" description="Aminoacyl-transfer RNA synthetases class-II family profile" evidence="3">
    <location>
        <begin position="1"/>
        <end position="83"/>
    </location>
</feature>
<dbReference type="GO" id="GO:0004821">
    <property type="term" value="F:histidine-tRNA ligase activity"/>
    <property type="evidence" value="ECO:0007669"/>
    <property type="project" value="TreeGrafter"/>
</dbReference>
<evidence type="ECO:0000256" key="1">
    <source>
        <dbReference type="ARBA" id="ARBA00011738"/>
    </source>
</evidence>
<dbReference type="InterPro" id="IPR006195">
    <property type="entry name" value="aa-tRNA-synth_II"/>
</dbReference>
<feature type="non-terminal residue" evidence="4">
    <location>
        <position position="88"/>
    </location>
</feature>
<organism evidence="4">
    <name type="scientific">Thiolapillus brandeum</name>
    <dbReference type="NCBI Taxonomy" id="1076588"/>
    <lineage>
        <taxon>Bacteria</taxon>
        <taxon>Pseudomonadati</taxon>
        <taxon>Pseudomonadota</taxon>
        <taxon>Gammaproteobacteria</taxon>
        <taxon>Chromatiales</taxon>
        <taxon>Sedimenticolaceae</taxon>
        <taxon>Thiolapillus</taxon>
    </lineage>
</organism>
<reference evidence="4" key="1">
    <citation type="journal article" date="2020" name="mSystems">
        <title>Genome- and Community-Level Interaction Insights into Carbon Utilization and Element Cycling Functions of Hydrothermarchaeota in Hydrothermal Sediment.</title>
        <authorList>
            <person name="Zhou Z."/>
            <person name="Liu Y."/>
            <person name="Xu W."/>
            <person name="Pan J."/>
            <person name="Luo Z.H."/>
            <person name="Li M."/>
        </authorList>
    </citation>
    <scope>NUCLEOTIDE SEQUENCE [LARGE SCALE GENOMIC DNA]</scope>
    <source>
        <strain evidence="4">HyVt-535</strain>
    </source>
</reference>
<dbReference type="AlphaFoldDB" id="A0A7C5MZY8"/>
<evidence type="ECO:0000256" key="2">
    <source>
        <dbReference type="ARBA" id="ARBA00017399"/>
    </source>
</evidence>